<evidence type="ECO:0000313" key="6">
    <source>
        <dbReference type="EMBL" id="GAA6166666.1"/>
    </source>
</evidence>
<dbReference type="Gene3D" id="1.10.10.10">
    <property type="entry name" value="Winged helix-like DNA-binding domain superfamily/Winged helix DNA-binding domain"/>
    <property type="match status" value="1"/>
</dbReference>
<keyword evidence="4" id="KW-0804">Transcription</keyword>
<dbReference type="RefSeq" id="WP_233086309.1">
    <property type="nucleotide sequence ID" value="NZ_BAABWN010000001.1"/>
</dbReference>
<dbReference type="InterPro" id="IPR058163">
    <property type="entry name" value="LysR-type_TF_proteobact-type"/>
</dbReference>
<dbReference type="CDD" id="cd08422">
    <property type="entry name" value="PBP2_CrgA_like"/>
    <property type="match status" value="1"/>
</dbReference>
<sequence>MKNHKYGAKADDILLFTHVVEAGSFSKVAEEMELSNSVVSKRIARLEQALNAQLLYRSTRKLSLTDAGIVLYQKSRQAKLAIQEAEDAVTGYGDKIRGNIKITMPVVSARFILNDTISKFCASYPDVSVELSAENRCVDIIKEGFDLAIRTAHLEDSSLIARRLIDSQWIICASPKYITEHGTPEHPEDLSDHDCLVYKYEGAGLDHWALKRGQEDLQIHVKGTITGNELEALKQAALNGLGVAYLPRVLIHEDLLSGRLISVMDEHVGKRLGIYAVYPRTRLPDLRIKLLVEFIREAFVSKKEYFY</sequence>
<accession>A0ABQ0A4U4</accession>
<dbReference type="PROSITE" id="PS50931">
    <property type="entry name" value="HTH_LYSR"/>
    <property type="match status" value="1"/>
</dbReference>
<keyword evidence="2" id="KW-0805">Transcription regulation</keyword>
<dbReference type="InterPro" id="IPR005119">
    <property type="entry name" value="LysR_subst-bd"/>
</dbReference>
<evidence type="ECO:0000256" key="3">
    <source>
        <dbReference type="ARBA" id="ARBA00023125"/>
    </source>
</evidence>
<dbReference type="SUPFAM" id="SSF46785">
    <property type="entry name" value="Winged helix' DNA-binding domain"/>
    <property type="match status" value="1"/>
</dbReference>
<proteinExistence type="inferred from homology"/>
<dbReference type="PANTHER" id="PTHR30537:SF5">
    <property type="entry name" value="HTH-TYPE TRANSCRIPTIONAL ACTIVATOR TTDR-RELATED"/>
    <property type="match status" value="1"/>
</dbReference>
<evidence type="ECO:0000259" key="5">
    <source>
        <dbReference type="PROSITE" id="PS50931"/>
    </source>
</evidence>
<reference evidence="6 7" key="1">
    <citation type="submission" date="2024-04" db="EMBL/GenBank/DDBJ databases">
        <title>Draft genome sequence of Sessilibacter corallicola NBRC 116591.</title>
        <authorList>
            <person name="Miyakawa T."/>
            <person name="Kusuya Y."/>
            <person name="Miura T."/>
        </authorList>
    </citation>
    <scope>NUCLEOTIDE SEQUENCE [LARGE SCALE GENOMIC DNA]</scope>
    <source>
        <strain evidence="6 7">KU-00831-HH</strain>
    </source>
</reference>
<organism evidence="6 7">
    <name type="scientific">Sessilibacter corallicola</name>
    <dbReference type="NCBI Taxonomy" id="2904075"/>
    <lineage>
        <taxon>Bacteria</taxon>
        <taxon>Pseudomonadati</taxon>
        <taxon>Pseudomonadota</taxon>
        <taxon>Gammaproteobacteria</taxon>
        <taxon>Cellvibrionales</taxon>
        <taxon>Cellvibrionaceae</taxon>
        <taxon>Sessilibacter</taxon>
    </lineage>
</organism>
<dbReference type="Gene3D" id="3.40.190.290">
    <property type="match status" value="1"/>
</dbReference>
<dbReference type="Pfam" id="PF00126">
    <property type="entry name" value="HTH_1"/>
    <property type="match status" value="1"/>
</dbReference>
<evidence type="ECO:0000313" key="7">
    <source>
        <dbReference type="Proteomes" id="UP001465153"/>
    </source>
</evidence>
<dbReference type="SUPFAM" id="SSF53850">
    <property type="entry name" value="Periplasmic binding protein-like II"/>
    <property type="match status" value="1"/>
</dbReference>
<dbReference type="Pfam" id="PF03466">
    <property type="entry name" value="LysR_substrate"/>
    <property type="match status" value="1"/>
</dbReference>
<dbReference type="PANTHER" id="PTHR30537">
    <property type="entry name" value="HTH-TYPE TRANSCRIPTIONAL REGULATOR"/>
    <property type="match status" value="1"/>
</dbReference>
<dbReference type="Proteomes" id="UP001465153">
    <property type="component" value="Unassembled WGS sequence"/>
</dbReference>
<feature type="domain" description="HTH lysR-type" evidence="5">
    <location>
        <begin position="16"/>
        <end position="65"/>
    </location>
</feature>
<comment type="caution">
    <text evidence="6">The sequence shown here is derived from an EMBL/GenBank/DDBJ whole genome shotgun (WGS) entry which is preliminary data.</text>
</comment>
<gene>
    <name evidence="6" type="ORF">NBRC116591_04760</name>
</gene>
<keyword evidence="3" id="KW-0238">DNA-binding</keyword>
<name>A0ABQ0A4U4_9GAMM</name>
<dbReference type="InterPro" id="IPR036388">
    <property type="entry name" value="WH-like_DNA-bd_sf"/>
</dbReference>
<dbReference type="InterPro" id="IPR036390">
    <property type="entry name" value="WH_DNA-bd_sf"/>
</dbReference>
<evidence type="ECO:0000256" key="2">
    <source>
        <dbReference type="ARBA" id="ARBA00023015"/>
    </source>
</evidence>
<evidence type="ECO:0000256" key="1">
    <source>
        <dbReference type="ARBA" id="ARBA00009437"/>
    </source>
</evidence>
<comment type="similarity">
    <text evidence="1">Belongs to the LysR transcriptional regulatory family.</text>
</comment>
<dbReference type="EMBL" id="BAABWN010000001">
    <property type="protein sequence ID" value="GAA6166666.1"/>
    <property type="molecule type" value="Genomic_DNA"/>
</dbReference>
<keyword evidence="7" id="KW-1185">Reference proteome</keyword>
<evidence type="ECO:0000256" key="4">
    <source>
        <dbReference type="ARBA" id="ARBA00023163"/>
    </source>
</evidence>
<protein>
    <submittedName>
        <fullName evidence="6">LysR family transcriptional regulator</fullName>
    </submittedName>
</protein>
<dbReference type="InterPro" id="IPR000847">
    <property type="entry name" value="LysR_HTH_N"/>
</dbReference>